<dbReference type="EMBL" id="BKAG01000073">
    <property type="protein sequence ID" value="GEP46155.1"/>
    <property type="molecule type" value="Genomic_DNA"/>
</dbReference>
<protein>
    <submittedName>
        <fullName evidence="1">Uncharacterized protein</fullName>
    </submittedName>
</protein>
<evidence type="ECO:0000313" key="2">
    <source>
        <dbReference type="Proteomes" id="UP000321577"/>
    </source>
</evidence>
<name>A0A512MHE5_9BACT</name>
<sequence length="164" mass="18306">MSPQQLLEAIGPELRNQILGYIQNDERPAYRAMMNSLAAARKLRPQFVLEKSRAQQQEWLVAQLNLKSNGPVIEQLIQIWLLKSQSQMLITFLNAVGIEHDGKGQVEDLPEAIEQDKATAGIDALLAAYPAKQVALYLHMFQSQRPEGWEGLTKAIEANGTVSL</sequence>
<gene>
    <name evidence="1" type="ORF">BGE01nite_54460</name>
</gene>
<dbReference type="AlphaFoldDB" id="A0A512MHE5"/>
<organism evidence="1 2">
    <name type="scientific">Brevifollis gellanilyticus</name>
    <dbReference type="NCBI Taxonomy" id="748831"/>
    <lineage>
        <taxon>Bacteria</taxon>
        <taxon>Pseudomonadati</taxon>
        <taxon>Verrucomicrobiota</taxon>
        <taxon>Verrucomicrobiia</taxon>
        <taxon>Verrucomicrobiales</taxon>
        <taxon>Verrucomicrobiaceae</taxon>
    </lineage>
</organism>
<comment type="caution">
    <text evidence="1">The sequence shown here is derived from an EMBL/GenBank/DDBJ whole genome shotgun (WGS) entry which is preliminary data.</text>
</comment>
<proteinExistence type="predicted"/>
<dbReference type="RefSeq" id="WP_146855758.1">
    <property type="nucleotide sequence ID" value="NZ_BKAG01000073.1"/>
</dbReference>
<reference evidence="1 2" key="1">
    <citation type="submission" date="2019-07" db="EMBL/GenBank/DDBJ databases">
        <title>Whole genome shotgun sequence of Brevifollis gellanilyticus NBRC 108608.</title>
        <authorList>
            <person name="Hosoyama A."/>
            <person name="Uohara A."/>
            <person name="Ohji S."/>
            <person name="Ichikawa N."/>
        </authorList>
    </citation>
    <scope>NUCLEOTIDE SEQUENCE [LARGE SCALE GENOMIC DNA]</scope>
    <source>
        <strain evidence="1 2">NBRC 108608</strain>
    </source>
</reference>
<keyword evidence="2" id="KW-1185">Reference proteome</keyword>
<evidence type="ECO:0000313" key="1">
    <source>
        <dbReference type="EMBL" id="GEP46155.1"/>
    </source>
</evidence>
<accession>A0A512MHE5</accession>
<dbReference type="OrthoDB" id="5504005at2"/>
<dbReference type="Proteomes" id="UP000321577">
    <property type="component" value="Unassembled WGS sequence"/>
</dbReference>